<dbReference type="GO" id="GO:0003688">
    <property type="term" value="F:DNA replication origin binding"/>
    <property type="evidence" value="ECO:0007669"/>
    <property type="project" value="TreeGrafter"/>
</dbReference>
<reference evidence="4" key="1">
    <citation type="submission" date="2022-11" db="UniProtKB">
        <authorList>
            <consortium name="WormBaseParasite"/>
        </authorList>
    </citation>
    <scope>IDENTIFICATION</scope>
</reference>
<accession>A0A915I7S5</accession>
<dbReference type="Pfam" id="PF14630">
    <property type="entry name" value="ORC5_C"/>
    <property type="match status" value="1"/>
</dbReference>
<evidence type="ECO:0000259" key="1">
    <source>
        <dbReference type="Pfam" id="PF13401"/>
    </source>
</evidence>
<dbReference type="InterPro" id="IPR020796">
    <property type="entry name" value="ORC5"/>
</dbReference>
<dbReference type="InterPro" id="IPR047088">
    <property type="entry name" value="ORC5_C"/>
</dbReference>
<protein>
    <submittedName>
        <fullName evidence="4">Origin recognition complex subunit 5</fullName>
    </submittedName>
</protein>
<evidence type="ECO:0000313" key="4">
    <source>
        <dbReference type="WBParaSite" id="nRc.2.0.1.t09911-RA"/>
    </source>
</evidence>
<name>A0A915I7S5_ROMCU</name>
<feature type="domain" description="ORC1/DEAH AAA+ ATPase" evidence="1">
    <location>
        <begin position="23"/>
        <end position="145"/>
    </location>
</feature>
<dbReference type="WBParaSite" id="nRc.2.0.1.t09911-RA">
    <property type="protein sequence ID" value="nRc.2.0.1.t09911-RA"/>
    <property type="gene ID" value="nRc.2.0.1.g09911"/>
</dbReference>
<proteinExistence type="predicted"/>
<feature type="domain" description="Origin recognition complex subunit 5 C-terminal" evidence="2">
    <location>
        <begin position="299"/>
        <end position="434"/>
    </location>
</feature>
<dbReference type="Pfam" id="PF13401">
    <property type="entry name" value="AAA_22"/>
    <property type="match status" value="1"/>
</dbReference>
<evidence type="ECO:0000259" key="2">
    <source>
        <dbReference type="Pfam" id="PF14630"/>
    </source>
</evidence>
<dbReference type="InterPro" id="IPR027417">
    <property type="entry name" value="P-loop_NTPase"/>
</dbReference>
<dbReference type="PANTHER" id="PTHR12705:SF0">
    <property type="entry name" value="ORIGIN RECOGNITION COMPLEX SUBUNIT 5"/>
    <property type="match status" value="1"/>
</dbReference>
<dbReference type="GO" id="GO:0006270">
    <property type="term" value="P:DNA replication initiation"/>
    <property type="evidence" value="ECO:0007669"/>
    <property type="project" value="TreeGrafter"/>
</dbReference>
<dbReference type="InterPro" id="IPR049945">
    <property type="entry name" value="AAA_22"/>
</dbReference>
<dbReference type="GO" id="GO:0016887">
    <property type="term" value="F:ATP hydrolysis activity"/>
    <property type="evidence" value="ECO:0007669"/>
    <property type="project" value="InterPro"/>
</dbReference>
<sequence length="437" mass="51321">MDFLRNVCSQSRQMTRFSRWIHMIGPSCSGKTTIIRRFLDHLASPSIYIDCREVAQSEQRIFTYILNNVRLISRSRARRKYQKNVYDKQDREDHVIVKHTIDFLNELHRLTLTSDRLLIVFDNADKLKLFKTCEVLPILENLFDYDDRFNNNLIVQVVTVCKIPFWHLSPKNYGVDCDPVQVCLPRLSEDDTLRILENFVRRRQELDPKTDLLKAHCLDFAVRALYHDLNLTEMKSLIENQLVPILDVYHRKLGDTNRKDQAQAFKDFKATMSWRSKTESLDQNLNAELSNIQHHLENLSTRVKFLIIAAFLASYNQPSADARFFLKKCDKRRVSRKAASDPKKRLLKGPSIFTFERLLFIYVRMCDLHFEDPSPLIDVYNEILMEISSLCSSKLLCRTSNDKVLSSLKLKCLCPYSKVKEISCSINFDLDQYLFNR</sequence>
<dbReference type="AlphaFoldDB" id="A0A915I7S5"/>
<dbReference type="Proteomes" id="UP000887565">
    <property type="component" value="Unplaced"/>
</dbReference>
<keyword evidence="3" id="KW-1185">Reference proteome</keyword>
<dbReference type="Gene3D" id="3.40.50.300">
    <property type="entry name" value="P-loop containing nucleotide triphosphate hydrolases"/>
    <property type="match status" value="1"/>
</dbReference>
<dbReference type="PANTHER" id="PTHR12705">
    <property type="entry name" value="ORIGIN RECOGNITION COMPLEX SUBUNIT 5"/>
    <property type="match status" value="1"/>
</dbReference>
<organism evidence="3 4">
    <name type="scientific">Romanomermis culicivorax</name>
    <name type="common">Nematode worm</name>
    <dbReference type="NCBI Taxonomy" id="13658"/>
    <lineage>
        <taxon>Eukaryota</taxon>
        <taxon>Metazoa</taxon>
        <taxon>Ecdysozoa</taxon>
        <taxon>Nematoda</taxon>
        <taxon>Enoplea</taxon>
        <taxon>Dorylaimia</taxon>
        <taxon>Mermithida</taxon>
        <taxon>Mermithoidea</taxon>
        <taxon>Mermithidae</taxon>
        <taxon>Romanomermis</taxon>
    </lineage>
</organism>
<dbReference type="GO" id="GO:0005664">
    <property type="term" value="C:nuclear origin of replication recognition complex"/>
    <property type="evidence" value="ECO:0007669"/>
    <property type="project" value="TreeGrafter"/>
</dbReference>
<dbReference type="SUPFAM" id="SSF52540">
    <property type="entry name" value="P-loop containing nucleoside triphosphate hydrolases"/>
    <property type="match status" value="1"/>
</dbReference>
<evidence type="ECO:0000313" key="3">
    <source>
        <dbReference type="Proteomes" id="UP000887565"/>
    </source>
</evidence>